<dbReference type="PANTHER" id="PTHR10073:SF12">
    <property type="entry name" value="DNA MISMATCH REPAIR PROTEIN MLH1"/>
    <property type="match status" value="1"/>
</dbReference>
<dbReference type="SMART" id="SM00853">
    <property type="entry name" value="MutL_C"/>
    <property type="match status" value="1"/>
</dbReference>
<name>A0ABU1ATL0_9BACT</name>
<dbReference type="SUPFAM" id="SSF118116">
    <property type="entry name" value="DNA mismatch repair protein MutL"/>
    <property type="match status" value="1"/>
</dbReference>
<dbReference type="InterPro" id="IPR014762">
    <property type="entry name" value="DNA_mismatch_repair_CS"/>
</dbReference>
<evidence type="ECO:0000259" key="7">
    <source>
        <dbReference type="SMART" id="SM00853"/>
    </source>
</evidence>
<feature type="region of interest" description="Disordered" evidence="6">
    <location>
        <begin position="362"/>
        <end position="427"/>
    </location>
</feature>
<dbReference type="SUPFAM" id="SSF54211">
    <property type="entry name" value="Ribosomal protein S5 domain 2-like"/>
    <property type="match status" value="1"/>
</dbReference>
<keyword evidence="10" id="KW-1185">Reference proteome</keyword>
<dbReference type="GO" id="GO:0004519">
    <property type="term" value="F:endonuclease activity"/>
    <property type="evidence" value="ECO:0007669"/>
    <property type="project" value="UniProtKB-KW"/>
</dbReference>
<dbReference type="InterPro" id="IPR020568">
    <property type="entry name" value="Ribosomal_Su5_D2-typ_SF"/>
</dbReference>
<dbReference type="EMBL" id="JARXHW010000005">
    <property type="protein sequence ID" value="MDQ8206574.1"/>
    <property type="molecule type" value="Genomic_DNA"/>
</dbReference>
<dbReference type="CDD" id="cd00782">
    <property type="entry name" value="MutL_Trans"/>
    <property type="match status" value="1"/>
</dbReference>
<dbReference type="InterPro" id="IPR037198">
    <property type="entry name" value="MutL_C_sf"/>
</dbReference>
<keyword evidence="9" id="KW-0378">Hydrolase</keyword>
<comment type="caution">
    <text evidence="9">The sequence shown here is derived from an EMBL/GenBank/DDBJ whole genome shotgun (WGS) entry which is preliminary data.</text>
</comment>
<feature type="domain" description="DNA mismatch repair protein S5" evidence="8">
    <location>
        <begin position="209"/>
        <end position="329"/>
    </location>
</feature>
<organism evidence="9 10">
    <name type="scientific">Thalassobacterium maritimum</name>
    <dbReference type="NCBI Taxonomy" id="3041265"/>
    <lineage>
        <taxon>Bacteria</taxon>
        <taxon>Pseudomonadati</taxon>
        <taxon>Verrucomicrobiota</taxon>
        <taxon>Opitutia</taxon>
        <taxon>Puniceicoccales</taxon>
        <taxon>Coraliomargaritaceae</taxon>
        <taxon>Thalassobacterium</taxon>
    </lineage>
</organism>
<dbReference type="InterPro" id="IPR020667">
    <property type="entry name" value="DNA_mismatch_repair_MutL"/>
</dbReference>
<dbReference type="Gene3D" id="3.30.565.10">
    <property type="entry name" value="Histidine kinase-like ATPase, C-terminal domain"/>
    <property type="match status" value="1"/>
</dbReference>
<comment type="similarity">
    <text evidence="1 5">Belongs to the DNA mismatch repair MutL/HexB family.</text>
</comment>
<accession>A0ABU1ATL0</accession>
<dbReference type="Gene3D" id="3.30.1540.20">
    <property type="entry name" value="MutL, C-terminal domain, dimerisation subdomain"/>
    <property type="match status" value="1"/>
</dbReference>
<evidence type="ECO:0000256" key="1">
    <source>
        <dbReference type="ARBA" id="ARBA00006082"/>
    </source>
</evidence>
<sequence>MSTIRILSDRVANQIAAGEVIERPVAVVKELVENSIDAGATRIEVEFRNGGKSYIRIEDNGKGMSPDEALLSLERHATSKIREAVDLNEVSSFGFRGEALPSIASVSRFTLRTRAEGWEHGTEIKINGGKLLDKKACGMPVGTVIEVAQLFNSVPARRKFLKTDPTETAHITYNTRLFAVAHPQVAFRVLEGGRTVFQSPACENLRDRIAEIWGRSLADDLLPVDVSDPKTGYRLTGLTAKPGVGRSTRRELVTLVNRRPVDSRTLGFAVLDAYHGRIQKGRYPPAFLFLEIQPQEVDVNVHPAKREVRFRNDGAIRRFVLGAITETLVAATEAQRPQLEGTAIEAEAPCNAVDAVDSVELKTPSPATTPSEVVESFQSTAPQPKAKPAAKAEPRRTPAPGITPAPQATAQSAPKAQAAPLATRPSTAAAKAATAATAATATSTQSSPTWRLITVLKKQYGLFDTPRGLVMLHLRHADQRVRFERILESYKESAPPSQGLLIPHPVELEPLASEALLAHLDLVNAQGFHIEEFGRHFYRIEAVPAWLEPEQAEGFVRDMVDLLRQRGGSRKQSELVWEAVAKLAVQGSYRRSDSMSEAGVQQLAEALLHCDTPHTSPFGKPTFSEISWSEWERRFGKD</sequence>
<comment type="function">
    <text evidence="5">This protein is involved in the repair of mismatches in DNA. It is required for dam-dependent methyl-directed DNA mismatch repair. May act as a 'molecular matchmaker', a protein that promotes the formation of a stable complex between two or more DNA-binding proteins in an ATP-dependent manner without itself being part of a final effector complex.</text>
</comment>
<evidence type="ECO:0000313" key="10">
    <source>
        <dbReference type="Proteomes" id="UP001225316"/>
    </source>
</evidence>
<dbReference type="Gene3D" id="3.30.1370.100">
    <property type="entry name" value="MutL, C-terminal domain, regulatory subdomain"/>
    <property type="match status" value="1"/>
</dbReference>
<reference evidence="9 10" key="1">
    <citation type="submission" date="2023-04" db="EMBL/GenBank/DDBJ databases">
        <title>A novel bacteria isolated from coastal sediment.</title>
        <authorList>
            <person name="Liu X.-J."/>
            <person name="Du Z.-J."/>
        </authorList>
    </citation>
    <scope>NUCLEOTIDE SEQUENCE [LARGE SCALE GENOMIC DNA]</scope>
    <source>
        <strain evidence="9 10">SDUM461003</strain>
    </source>
</reference>
<dbReference type="NCBIfam" id="TIGR00585">
    <property type="entry name" value="mutl"/>
    <property type="match status" value="1"/>
</dbReference>
<dbReference type="Pfam" id="PF13589">
    <property type="entry name" value="HATPase_c_3"/>
    <property type="match status" value="1"/>
</dbReference>
<gene>
    <name evidence="5 9" type="primary">mutL</name>
    <name evidence="9" type="ORF">QEH52_03580</name>
</gene>
<dbReference type="InterPro" id="IPR014790">
    <property type="entry name" value="MutL_C"/>
</dbReference>
<feature type="compositionally biased region" description="Polar residues" evidence="6">
    <location>
        <begin position="365"/>
        <end position="379"/>
    </location>
</feature>
<dbReference type="PROSITE" id="PS00058">
    <property type="entry name" value="DNA_MISMATCH_REPAIR_1"/>
    <property type="match status" value="1"/>
</dbReference>
<proteinExistence type="inferred from homology"/>
<feature type="compositionally biased region" description="Low complexity" evidence="6">
    <location>
        <begin position="380"/>
        <end position="389"/>
    </location>
</feature>
<evidence type="ECO:0000256" key="5">
    <source>
        <dbReference type="HAMAP-Rule" id="MF_00149"/>
    </source>
</evidence>
<dbReference type="SUPFAM" id="SSF55874">
    <property type="entry name" value="ATPase domain of HSP90 chaperone/DNA topoisomerase II/histidine kinase"/>
    <property type="match status" value="1"/>
</dbReference>
<protein>
    <recommendedName>
        <fullName evidence="2 5">DNA mismatch repair protein MutL</fullName>
    </recommendedName>
</protein>
<evidence type="ECO:0000256" key="6">
    <source>
        <dbReference type="SAM" id="MobiDB-lite"/>
    </source>
</evidence>
<dbReference type="CDD" id="cd16926">
    <property type="entry name" value="HATPase_MutL-MLH-PMS-like"/>
    <property type="match status" value="1"/>
</dbReference>
<dbReference type="InterPro" id="IPR014721">
    <property type="entry name" value="Ribsml_uS5_D2-typ_fold_subgr"/>
</dbReference>
<dbReference type="HAMAP" id="MF_00149">
    <property type="entry name" value="DNA_mis_repair"/>
    <property type="match status" value="1"/>
</dbReference>
<keyword evidence="4 5" id="KW-0234">DNA repair</keyword>
<dbReference type="InterPro" id="IPR042120">
    <property type="entry name" value="MutL_C_dimsub"/>
</dbReference>
<keyword evidence="3 5" id="KW-0227">DNA damage</keyword>
<keyword evidence="9" id="KW-0255">Endonuclease</keyword>
<dbReference type="InterPro" id="IPR013507">
    <property type="entry name" value="DNA_mismatch_S5_2-like"/>
</dbReference>
<dbReference type="Gene3D" id="3.30.230.10">
    <property type="match status" value="1"/>
</dbReference>
<evidence type="ECO:0000256" key="4">
    <source>
        <dbReference type="ARBA" id="ARBA00023204"/>
    </source>
</evidence>
<evidence type="ECO:0000313" key="9">
    <source>
        <dbReference type="EMBL" id="MDQ8206574.1"/>
    </source>
</evidence>
<dbReference type="SMART" id="SM01340">
    <property type="entry name" value="DNA_mis_repair"/>
    <property type="match status" value="1"/>
</dbReference>
<dbReference type="InterPro" id="IPR002099">
    <property type="entry name" value="MutL/Mlh/PMS"/>
</dbReference>
<keyword evidence="9" id="KW-0540">Nuclease</keyword>
<dbReference type="Pfam" id="PF01119">
    <property type="entry name" value="DNA_mis_repair"/>
    <property type="match status" value="1"/>
</dbReference>
<dbReference type="RefSeq" id="WP_308948674.1">
    <property type="nucleotide sequence ID" value="NZ_JARXHW010000005.1"/>
</dbReference>
<evidence type="ECO:0000256" key="2">
    <source>
        <dbReference type="ARBA" id="ARBA00021975"/>
    </source>
</evidence>
<evidence type="ECO:0000259" key="8">
    <source>
        <dbReference type="SMART" id="SM01340"/>
    </source>
</evidence>
<dbReference type="Pfam" id="PF08676">
    <property type="entry name" value="MutL_C"/>
    <property type="match status" value="1"/>
</dbReference>
<dbReference type="InterPro" id="IPR042121">
    <property type="entry name" value="MutL_C_regsub"/>
</dbReference>
<dbReference type="InterPro" id="IPR038973">
    <property type="entry name" value="MutL/Mlh/Pms-like"/>
</dbReference>
<feature type="compositionally biased region" description="Low complexity" evidence="6">
    <location>
        <begin position="398"/>
        <end position="427"/>
    </location>
</feature>
<dbReference type="PANTHER" id="PTHR10073">
    <property type="entry name" value="DNA MISMATCH REPAIR PROTEIN MLH, PMS, MUTL"/>
    <property type="match status" value="1"/>
</dbReference>
<feature type="domain" description="MutL C-terminal dimerisation" evidence="7">
    <location>
        <begin position="452"/>
        <end position="595"/>
    </location>
</feature>
<dbReference type="Proteomes" id="UP001225316">
    <property type="component" value="Unassembled WGS sequence"/>
</dbReference>
<dbReference type="InterPro" id="IPR036890">
    <property type="entry name" value="HATPase_C_sf"/>
</dbReference>
<evidence type="ECO:0000256" key="3">
    <source>
        <dbReference type="ARBA" id="ARBA00022763"/>
    </source>
</evidence>